<keyword evidence="3" id="KW-1185">Reference proteome</keyword>
<dbReference type="EMBL" id="JANJ01000002">
    <property type="protein sequence ID" value="EXI62691.1"/>
    <property type="molecule type" value="Genomic_DNA"/>
</dbReference>
<sequence>MSVLSTSFIEWLQANAESLDQSNERADLLIRNIAAENLFKIGVPTELGGSGGNLVDAIKAISELGNHSLAAAFVSWGHRTFIEHIIASKNPLPRETYLADLLSGNLTAGTGLSNAMKFLSGIEELNVSIREENGKRYLNGRLPWVTNLRSDRFVASFVAGFENGSTPIVIAIPSTAEGLTRTKELEFMALQGTNTTALVFENVELKEEWILADNAPEFLAATRPAFLGLQFGLPFGLVEKSLAEIAKTLSFREILTSEWQALADALNDIKSRLFNGLNEEGYFVSHPKALFQARIDIVDVVAKTILLELQASGGRGYLKNDTSGFSRRWKEAAFLPVVTPSAVQLRIVLAES</sequence>
<dbReference type="SUPFAM" id="SSF56645">
    <property type="entry name" value="Acyl-CoA dehydrogenase NM domain-like"/>
    <property type="match status" value="1"/>
</dbReference>
<dbReference type="PANTHER" id="PTHR43884:SF12">
    <property type="entry name" value="ISOVALERYL-COA DEHYDROGENASE, MITOCHONDRIAL-RELATED"/>
    <property type="match status" value="1"/>
</dbReference>
<dbReference type="Gene3D" id="1.10.540.10">
    <property type="entry name" value="Acyl-CoA dehydrogenase/oxidase, N-terminal domain"/>
    <property type="match status" value="1"/>
</dbReference>
<accession>A0A011MJL6</accession>
<evidence type="ECO:0000259" key="1">
    <source>
        <dbReference type="Pfam" id="PF02771"/>
    </source>
</evidence>
<dbReference type="InterPro" id="IPR013786">
    <property type="entry name" value="AcylCoA_DH/ox_N"/>
</dbReference>
<dbReference type="InterPro" id="IPR037069">
    <property type="entry name" value="AcylCoA_DH/ox_N_sf"/>
</dbReference>
<protein>
    <submittedName>
        <fullName evidence="2">Dehydrogenase</fullName>
    </submittedName>
</protein>
<dbReference type="AlphaFoldDB" id="A0A011MJL6"/>
<comment type="caution">
    <text evidence="2">The sequence shown here is derived from an EMBL/GenBank/DDBJ whole genome shotgun (WGS) entry which is preliminary data.</text>
</comment>
<dbReference type="InterPro" id="IPR009100">
    <property type="entry name" value="AcylCoA_DH/oxidase_NM_dom_sf"/>
</dbReference>
<name>A0A011MJL6_9PAST</name>
<feature type="domain" description="Acyl-CoA dehydrogenase/oxidase N-terminal" evidence="1">
    <location>
        <begin position="13"/>
        <end position="104"/>
    </location>
</feature>
<dbReference type="RefSeq" id="WP_042801745.1">
    <property type="nucleotide sequence ID" value="NZ_AVSP01000006.1"/>
</dbReference>
<dbReference type="GO" id="GO:0050660">
    <property type="term" value="F:flavin adenine dinucleotide binding"/>
    <property type="evidence" value="ECO:0007669"/>
    <property type="project" value="InterPro"/>
</dbReference>
<dbReference type="STRING" id="1122190.GCA_000621105_01168"/>
<organism evidence="2 3">
    <name type="scientific">Mannheimia granulomatis</name>
    <dbReference type="NCBI Taxonomy" id="85402"/>
    <lineage>
        <taxon>Bacteria</taxon>
        <taxon>Pseudomonadati</taxon>
        <taxon>Pseudomonadota</taxon>
        <taxon>Gammaproteobacteria</taxon>
        <taxon>Pasteurellales</taxon>
        <taxon>Pasteurellaceae</taxon>
        <taxon>Mannheimia</taxon>
    </lineage>
</organism>
<dbReference type="Proteomes" id="UP000054123">
    <property type="component" value="Unassembled WGS sequence"/>
</dbReference>
<proteinExistence type="predicted"/>
<dbReference type="OrthoDB" id="2564795at2"/>
<dbReference type="PATRIC" id="fig|1450449.3.peg.513"/>
<evidence type="ECO:0000313" key="2">
    <source>
        <dbReference type="EMBL" id="EXI62691.1"/>
    </source>
</evidence>
<dbReference type="GO" id="GO:0003995">
    <property type="term" value="F:acyl-CoA dehydrogenase activity"/>
    <property type="evidence" value="ECO:0007669"/>
    <property type="project" value="TreeGrafter"/>
</dbReference>
<dbReference type="Gene3D" id="2.40.110.10">
    <property type="entry name" value="Butyryl-CoA Dehydrogenase, subunit A, domain 2"/>
    <property type="match status" value="1"/>
</dbReference>
<dbReference type="Pfam" id="PF02771">
    <property type="entry name" value="Acyl-CoA_dh_N"/>
    <property type="match status" value="1"/>
</dbReference>
<evidence type="ECO:0000313" key="3">
    <source>
        <dbReference type="Proteomes" id="UP000054123"/>
    </source>
</evidence>
<gene>
    <name evidence="2" type="ORF">AK33_02740</name>
</gene>
<dbReference type="PANTHER" id="PTHR43884">
    <property type="entry name" value="ACYL-COA DEHYDROGENASE"/>
    <property type="match status" value="1"/>
</dbReference>
<dbReference type="InterPro" id="IPR046373">
    <property type="entry name" value="Acyl-CoA_Oxase/DH_mid-dom_sf"/>
</dbReference>
<reference evidence="2 3" key="1">
    <citation type="journal article" date="2014" name="Genome Announc.">
        <title>Genome Sequence of a Presumptive Mannheimia haemolytica Strain with an A1/A6-Cross-Reactive Serotype from a White-Tailed Deer (Odocoileus virginianus).</title>
        <authorList>
            <person name="Lawrence P.K."/>
            <person name="Bey R.F."/>
            <person name="Wiener B."/>
            <person name="Kittichotirat W."/>
            <person name="Bumgarner R.E."/>
        </authorList>
    </citation>
    <scope>NUCLEOTIDE SEQUENCE [LARGE SCALE GENOMIC DNA]</scope>
    <source>
        <strain evidence="2 3">PKL10</strain>
    </source>
</reference>